<keyword evidence="2" id="KW-1185">Reference proteome</keyword>
<reference evidence="1" key="2">
    <citation type="submission" date="2022-06" db="UniProtKB">
        <authorList>
            <consortium name="EnsemblMetazoa"/>
        </authorList>
    </citation>
    <scope>IDENTIFICATION</scope>
    <source>
        <strain evidence="1">PS312</strain>
    </source>
</reference>
<sequence>MAEYIRELQELDEVSALAFQRGIRYYGACHGCFFTVRRERAICTHNHVFCLDCIERHPCSYVRLIQPDDFSRECRICFTEPPPSSSDV</sequence>
<accession>A0A2A6C729</accession>
<evidence type="ECO:0000313" key="2">
    <source>
        <dbReference type="Proteomes" id="UP000005239"/>
    </source>
</evidence>
<proteinExistence type="predicted"/>
<gene>
    <name evidence="1" type="primary">WBGene00273078</name>
</gene>
<accession>A0A8R1UNL4</accession>
<organism evidence="1 2">
    <name type="scientific">Pristionchus pacificus</name>
    <name type="common">Parasitic nematode worm</name>
    <dbReference type="NCBI Taxonomy" id="54126"/>
    <lineage>
        <taxon>Eukaryota</taxon>
        <taxon>Metazoa</taxon>
        <taxon>Ecdysozoa</taxon>
        <taxon>Nematoda</taxon>
        <taxon>Chromadorea</taxon>
        <taxon>Rhabditida</taxon>
        <taxon>Rhabditina</taxon>
        <taxon>Diplogasteromorpha</taxon>
        <taxon>Diplogasteroidea</taxon>
        <taxon>Neodiplogasteridae</taxon>
        <taxon>Pristionchus</taxon>
    </lineage>
</organism>
<dbReference type="EnsemblMetazoa" id="PPA34709.1">
    <property type="protein sequence ID" value="PPA34709.1"/>
    <property type="gene ID" value="WBGene00273078"/>
</dbReference>
<protein>
    <submittedName>
        <fullName evidence="1">Uncharacterized protein</fullName>
    </submittedName>
</protein>
<reference evidence="2" key="1">
    <citation type="journal article" date="2008" name="Nat. Genet.">
        <title>The Pristionchus pacificus genome provides a unique perspective on nematode lifestyle and parasitism.</title>
        <authorList>
            <person name="Dieterich C."/>
            <person name="Clifton S.W."/>
            <person name="Schuster L.N."/>
            <person name="Chinwalla A."/>
            <person name="Delehaunty K."/>
            <person name="Dinkelacker I."/>
            <person name="Fulton L."/>
            <person name="Fulton R."/>
            <person name="Godfrey J."/>
            <person name="Minx P."/>
            <person name="Mitreva M."/>
            <person name="Roeseler W."/>
            <person name="Tian H."/>
            <person name="Witte H."/>
            <person name="Yang S.P."/>
            <person name="Wilson R.K."/>
            <person name="Sommer R.J."/>
        </authorList>
    </citation>
    <scope>NUCLEOTIDE SEQUENCE [LARGE SCALE GENOMIC DNA]</scope>
    <source>
        <strain evidence="2">PS312</strain>
    </source>
</reference>
<dbReference type="AlphaFoldDB" id="A0A2A6C729"/>
<name>A0A2A6C729_PRIPA</name>
<dbReference type="Proteomes" id="UP000005239">
    <property type="component" value="Unassembled WGS sequence"/>
</dbReference>
<evidence type="ECO:0000313" key="1">
    <source>
        <dbReference type="EnsemblMetazoa" id="PPA34709.1"/>
    </source>
</evidence>